<keyword evidence="5 6" id="KW-0413">Isomerase</keyword>
<dbReference type="Gene3D" id="3.40.120.10">
    <property type="entry name" value="Alpha-D-Glucose-1,6-Bisphosphate, subunit A, domain 3"/>
    <property type="match status" value="3"/>
</dbReference>
<dbReference type="CDD" id="cd05802">
    <property type="entry name" value="GlmM"/>
    <property type="match status" value="1"/>
</dbReference>
<keyword evidence="14" id="KW-1185">Reference proteome</keyword>
<dbReference type="InterPro" id="IPR005845">
    <property type="entry name" value="A-D-PHexomutase_a/b/a-II"/>
</dbReference>
<dbReference type="PANTHER" id="PTHR42946:SF1">
    <property type="entry name" value="PHOSPHOGLUCOMUTASE (ALPHA-D-GLUCOSE-1,6-BISPHOSPHATE-DEPENDENT)"/>
    <property type="match status" value="1"/>
</dbReference>
<dbReference type="GO" id="GO:0008966">
    <property type="term" value="F:phosphoglucosamine mutase activity"/>
    <property type="evidence" value="ECO:0007669"/>
    <property type="project" value="UniProtKB-EC"/>
</dbReference>
<dbReference type="PRINTS" id="PR00509">
    <property type="entry name" value="PGMPMM"/>
</dbReference>
<comment type="catalytic activity">
    <reaction evidence="6 8">
        <text>alpha-D-glucosamine 1-phosphate = D-glucosamine 6-phosphate</text>
        <dbReference type="Rhea" id="RHEA:23424"/>
        <dbReference type="ChEBI" id="CHEBI:58516"/>
        <dbReference type="ChEBI" id="CHEBI:58725"/>
        <dbReference type="EC" id="5.4.2.10"/>
    </reaction>
</comment>
<dbReference type="PROSITE" id="PS00710">
    <property type="entry name" value="PGM_PMM"/>
    <property type="match status" value="1"/>
</dbReference>
<dbReference type="InterPro" id="IPR016066">
    <property type="entry name" value="A-D-PHexomutase_CS"/>
</dbReference>
<evidence type="ECO:0000256" key="4">
    <source>
        <dbReference type="ARBA" id="ARBA00022842"/>
    </source>
</evidence>
<evidence type="ECO:0000313" key="13">
    <source>
        <dbReference type="EMBL" id="MCY6957421.1"/>
    </source>
</evidence>
<dbReference type="Pfam" id="PF02879">
    <property type="entry name" value="PGM_PMM_II"/>
    <property type="match status" value="1"/>
</dbReference>
<feature type="domain" description="Alpha-D-phosphohexomutase alpha/beta/alpha" evidence="12">
    <location>
        <begin position="257"/>
        <end position="368"/>
    </location>
</feature>
<evidence type="ECO:0000259" key="10">
    <source>
        <dbReference type="Pfam" id="PF02878"/>
    </source>
</evidence>
<sequence>MSRLFGTDGVRGIANKELTADLAYKLGRAGAFVLTEGAHKPKILVGMDTRVSGDMLESALVAGILSVGAEAICVGIVPTPAIAYLTRKYKADAGVVISASHNPVEYNGIKFFNSQGYKLKDELEDRIQSVIESDFKGVPSPIGEELGRKVIEDGAIEDYIEFAKSTIDVDLKGLKVALDCANGASYETSVETFRELGAEVVVINNDPDGVNINKNCGSTHPEELMDYVVKKGCDLGLAFDGDADRCLAVDEKGNLIDGDFIIAICAKHLKEEGKLKDNMAVVTVMSNLGLDIAFKKEGISTIKTKVGDRYVLEEMVKDGYVLGGEQSGHVIFLDFNTTGDGLVTGLQVASIVKKSGKKLSDLASIMTKLPQVLVNAKIPNDKKDIHEKDEEIIAEIKKMEAKLDGCGRVLIRPSGTEPLVRVMLEGKNQEELDTMAHALAELIEKKAN</sequence>
<dbReference type="EMBL" id="JAPQFJ010000002">
    <property type="protein sequence ID" value="MCY6957421.1"/>
    <property type="molecule type" value="Genomic_DNA"/>
</dbReference>
<accession>A0ABT4D881</accession>
<protein>
    <recommendedName>
        <fullName evidence="6 8">Phosphoglucosamine mutase</fullName>
        <ecNumber evidence="6 8">5.4.2.10</ecNumber>
    </recommendedName>
</protein>
<keyword evidence="3 6" id="KW-0479">Metal-binding</keyword>
<dbReference type="NCBIfam" id="NF008139">
    <property type="entry name" value="PRK10887.1"/>
    <property type="match status" value="1"/>
</dbReference>
<name>A0ABT4D881_9CLOT</name>
<feature type="active site" description="Phosphoserine intermediate" evidence="6">
    <location>
        <position position="100"/>
    </location>
</feature>
<dbReference type="InterPro" id="IPR005841">
    <property type="entry name" value="Alpha-D-phosphohexomutase_SF"/>
</dbReference>
<evidence type="ECO:0000259" key="11">
    <source>
        <dbReference type="Pfam" id="PF02879"/>
    </source>
</evidence>
<dbReference type="Gene3D" id="3.30.310.50">
    <property type="entry name" value="Alpha-D-phosphohexomutase, C-terminal domain"/>
    <property type="match status" value="1"/>
</dbReference>
<evidence type="ECO:0000256" key="6">
    <source>
        <dbReference type="HAMAP-Rule" id="MF_01554"/>
    </source>
</evidence>
<dbReference type="Pfam" id="PF00408">
    <property type="entry name" value="PGM_PMM_IV"/>
    <property type="match status" value="1"/>
</dbReference>
<evidence type="ECO:0000259" key="12">
    <source>
        <dbReference type="Pfam" id="PF02880"/>
    </source>
</evidence>
<comment type="cofactor">
    <cofactor evidence="6">
        <name>Mg(2+)</name>
        <dbReference type="ChEBI" id="CHEBI:18420"/>
    </cofactor>
    <text evidence="6">Binds 1 Mg(2+) ion per subunit.</text>
</comment>
<reference evidence="13" key="1">
    <citation type="submission" date="2022-12" db="EMBL/GenBank/DDBJ databases">
        <title>Clostridium sp. nov., isolated from industrial wastewater.</title>
        <authorList>
            <person name="Jiayan W."/>
        </authorList>
    </citation>
    <scope>NUCLEOTIDE SEQUENCE</scope>
    <source>
        <strain evidence="13">ZC22-4</strain>
    </source>
</reference>
<dbReference type="InterPro" id="IPR005843">
    <property type="entry name" value="A-D-PHexomutase_C"/>
</dbReference>
<dbReference type="RefSeq" id="WP_268059790.1">
    <property type="nucleotide sequence ID" value="NZ_JAPQFJ010000002.1"/>
</dbReference>
<dbReference type="PANTHER" id="PTHR42946">
    <property type="entry name" value="PHOSPHOHEXOSE MUTASE"/>
    <property type="match status" value="1"/>
</dbReference>
<dbReference type="Proteomes" id="UP001144612">
    <property type="component" value="Unassembled WGS sequence"/>
</dbReference>
<dbReference type="Pfam" id="PF02880">
    <property type="entry name" value="PGM_PMM_III"/>
    <property type="match status" value="1"/>
</dbReference>
<keyword evidence="4 6" id="KW-0460">Magnesium</keyword>
<dbReference type="HAMAP" id="MF_01554_B">
    <property type="entry name" value="GlmM_B"/>
    <property type="match status" value="1"/>
</dbReference>
<organism evidence="13 14">
    <name type="scientific">Clostridium brassicae</name>
    <dbReference type="NCBI Taxonomy" id="2999072"/>
    <lineage>
        <taxon>Bacteria</taxon>
        <taxon>Bacillati</taxon>
        <taxon>Bacillota</taxon>
        <taxon>Clostridia</taxon>
        <taxon>Eubacteriales</taxon>
        <taxon>Clostridiaceae</taxon>
        <taxon>Clostridium</taxon>
    </lineage>
</organism>
<evidence type="ECO:0000313" key="14">
    <source>
        <dbReference type="Proteomes" id="UP001144612"/>
    </source>
</evidence>
<evidence type="ECO:0000256" key="3">
    <source>
        <dbReference type="ARBA" id="ARBA00022723"/>
    </source>
</evidence>
<feature type="binding site" description="via phosphate group" evidence="6">
    <location>
        <position position="100"/>
    </location>
    <ligand>
        <name>Mg(2+)</name>
        <dbReference type="ChEBI" id="CHEBI:18420"/>
    </ligand>
</feature>
<feature type="binding site" evidence="6">
    <location>
        <position position="240"/>
    </location>
    <ligand>
        <name>Mg(2+)</name>
        <dbReference type="ChEBI" id="CHEBI:18420"/>
    </ligand>
</feature>
<evidence type="ECO:0000256" key="1">
    <source>
        <dbReference type="ARBA" id="ARBA00010231"/>
    </source>
</evidence>
<evidence type="ECO:0000256" key="7">
    <source>
        <dbReference type="RuleBase" id="RU004326"/>
    </source>
</evidence>
<dbReference type="InterPro" id="IPR016055">
    <property type="entry name" value="A-D-PHexomutase_a/b/a-I/II/III"/>
</dbReference>
<keyword evidence="2 6" id="KW-0597">Phosphoprotein</keyword>
<dbReference type="SUPFAM" id="SSF53738">
    <property type="entry name" value="Phosphoglucomutase, first 3 domains"/>
    <property type="match status" value="3"/>
</dbReference>
<feature type="domain" description="Alpha-D-phosphohexomutase alpha/beta/alpha" evidence="10">
    <location>
        <begin position="3"/>
        <end position="133"/>
    </location>
</feature>
<dbReference type="SUPFAM" id="SSF55957">
    <property type="entry name" value="Phosphoglucomutase, C-terminal domain"/>
    <property type="match status" value="1"/>
</dbReference>
<dbReference type="NCBIfam" id="TIGR01455">
    <property type="entry name" value="glmM"/>
    <property type="match status" value="1"/>
</dbReference>
<feature type="domain" description="Alpha-D-phosphohexomutase alpha/beta/alpha" evidence="11">
    <location>
        <begin position="157"/>
        <end position="253"/>
    </location>
</feature>
<feature type="binding site" evidence="6">
    <location>
        <position position="244"/>
    </location>
    <ligand>
        <name>Mg(2+)</name>
        <dbReference type="ChEBI" id="CHEBI:18420"/>
    </ligand>
</feature>
<dbReference type="InterPro" id="IPR005844">
    <property type="entry name" value="A-D-PHexomutase_a/b/a-I"/>
</dbReference>
<dbReference type="InterPro" id="IPR005846">
    <property type="entry name" value="A-D-PHexomutase_a/b/a-III"/>
</dbReference>
<evidence type="ECO:0000259" key="9">
    <source>
        <dbReference type="Pfam" id="PF00408"/>
    </source>
</evidence>
<feature type="binding site" evidence="6">
    <location>
        <position position="242"/>
    </location>
    <ligand>
        <name>Mg(2+)</name>
        <dbReference type="ChEBI" id="CHEBI:18420"/>
    </ligand>
</feature>
<feature type="modified residue" description="Phosphoserine" evidence="6">
    <location>
        <position position="100"/>
    </location>
</feature>
<comment type="function">
    <text evidence="6 8">Catalyzes the conversion of glucosamine-6-phosphate to glucosamine-1-phosphate.</text>
</comment>
<evidence type="ECO:0000256" key="2">
    <source>
        <dbReference type="ARBA" id="ARBA00022553"/>
    </source>
</evidence>
<feature type="domain" description="Alpha-D-phosphohexomutase C-terminal" evidence="9">
    <location>
        <begin position="373"/>
        <end position="441"/>
    </location>
</feature>
<comment type="caution">
    <text evidence="13">The sequence shown here is derived from an EMBL/GenBank/DDBJ whole genome shotgun (WGS) entry which is preliminary data.</text>
</comment>
<dbReference type="InterPro" id="IPR006352">
    <property type="entry name" value="GlmM_bact"/>
</dbReference>
<evidence type="ECO:0000256" key="8">
    <source>
        <dbReference type="RuleBase" id="RU004327"/>
    </source>
</evidence>
<dbReference type="InterPro" id="IPR036900">
    <property type="entry name" value="A-D-PHexomutase_C_sf"/>
</dbReference>
<dbReference type="InterPro" id="IPR050060">
    <property type="entry name" value="Phosphoglucosamine_mutase"/>
</dbReference>
<proteinExistence type="inferred from homology"/>
<dbReference type="EC" id="5.4.2.10" evidence="6 8"/>
<comment type="similarity">
    <text evidence="1 6 7">Belongs to the phosphohexose mutase family.</text>
</comment>
<dbReference type="Pfam" id="PF02878">
    <property type="entry name" value="PGM_PMM_I"/>
    <property type="match status" value="1"/>
</dbReference>
<comment type="PTM">
    <text evidence="6">Activated by phosphorylation.</text>
</comment>
<gene>
    <name evidence="6 13" type="primary">glmM</name>
    <name evidence="13" type="ORF">OW729_02240</name>
</gene>
<evidence type="ECO:0000256" key="5">
    <source>
        <dbReference type="ARBA" id="ARBA00023235"/>
    </source>
</evidence>